<dbReference type="InterPro" id="IPR043128">
    <property type="entry name" value="Rev_trsase/Diguanyl_cyclase"/>
</dbReference>
<accession>A0ABQ8GZV8</accession>
<dbReference type="InterPro" id="IPR056924">
    <property type="entry name" value="SH3_Tf2-1"/>
</dbReference>
<dbReference type="CDD" id="cd00303">
    <property type="entry name" value="retropepsin_like"/>
    <property type="match status" value="1"/>
</dbReference>
<dbReference type="Proteomes" id="UP000827721">
    <property type="component" value="Unassembled WGS sequence"/>
</dbReference>
<dbReference type="Gene3D" id="3.40.50.10090">
    <property type="match status" value="1"/>
</dbReference>
<dbReference type="InterPro" id="IPR000477">
    <property type="entry name" value="RT_dom"/>
</dbReference>
<evidence type="ECO:0000256" key="1">
    <source>
        <dbReference type="SAM" id="Coils"/>
    </source>
</evidence>
<dbReference type="Gene3D" id="3.30.70.270">
    <property type="match status" value="2"/>
</dbReference>
<protein>
    <recommendedName>
        <fullName evidence="3">Integrase catalytic domain-containing protein</fullName>
    </recommendedName>
</protein>
<evidence type="ECO:0000256" key="2">
    <source>
        <dbReference type="SAM" id="MobiDB-lite"/>
    </source>
</evidence>
<dbReference type="PANTHER" id="PTHR37984">
    <property type="entry name" value="PROTEIN CBG26694"/>
    <property type="match status" value="1"/>
</dbReference>
<sequence>MHLRHYAHAVTIFCSSLSPPFSAVRFRIPSGPDHVNGLVLLDQRGAQHSRVRDQKRRWTVEHRTTAPNRKMVVGGSNEADSQKDKLMCQLASWPLQSLFGQHVSMAPVSLSSISPPFPVPATVISSRPRLHRRLILQLKKVRASTSDSNPKVVVTRERGKNGKLINALAKHGVNCLELPLIQHAQGPDLDRLPSILSADTAFDWIVITSPEAGSVFLEAWKAAGSPNVRVSVVGAGTASIFQEVMRSSKHAFDLAFTPSKATGKVLASELPKNNMKCTVLYPASMKASNEIVNKISFKISNGDNEQSQTIPPTDRGRLEALEVGQRELEAGQRELWADMTRVIGMLDHMAARIDTLPVEGDIVPGIVTETEVDQNIGRTHGVRTPPVNPLHDVNEGFVRHERAPTHMRHGGRVEQGNRVAKRWIEPNRERRRPGVGRESNGFGLRTPKVDFSRFSGGDPIGLTRLAATSEFVRWLEPKRWTLQVCTWRVGPAVGGDGLVLNTTNTIGEWDGRHLSVSSWLNLDHHRSWTTMVNLPSFVKKVKLKQPSSLREAMSIAEILDGSYGERKPFKDNSGSKPPKSLQPKNSWKGKAINEGNSRGKAKVRKLSREEVQDYIKKGLCFKCGERWARGHQCPKGKVLMIMKSDESDSDAAKEEEFSNDEGKLWVAESGVEMGMTELSLNTISGTPRPSTMRLIAWIGSSEVSLLVDSGLSHNFINVNTVKKLGVKMNVQGVRITTELHVLALMGLDVVLGSVWLKSIGGQSKAYVMERLCKWGAQCFAIINTSDSQAKETEKESVEGLEEEMLGLHEEVRELLARHMRVLEVPTTLPPIRDFDHRITLKDESKPVNMPPYCYAYFQKTEIKKQVGEMLNNRLIRQSTSLFSSPVLLVRKKDDTWRFCTDYRALNGATVKDRFPIPTVDEMLDELHGASVFTKLDLRAGYHQIRMREQDVHKTVFRTHSELYEYLVMPFRLCNAPLIFQATMNEIFQPHLRKCPSEFVKEELECLGHFISVNGVRVDPRKIEVMVDWPLLKDVSTLRGFLGLTEYYWRFVKHYGLIAKPLTEEGSGLLALSGAEWKIWDKSREAVKLDTQAQEICKKLESQEDGIEKYALKNGLIYYKTCVYMPNVPRLREEILAHFHESKEGGHFGWFRTYVKGCQVAKGLRLVVDRLSKDVHFIPLKHPFTASSVTKAFVENVVKLHGFPRSIVTNREKLFMSSFWQELFTLQGSKLKASSSYHPQTDGQTEVVNRTLEQYLRCYCHSEQGRWKEYIPWAEYWYNTTHHAAINMSPFEMMYGCAPPGLRTYEVKSFKELPPRRPTTKKRKKEDPLSISLKTASFSFRVDTPGLNLDIAARQSDTAARQSDTCHKHSRCQKPVIKGSRRIKCPGSTCYCSFHHFYHYQAIFCRRSGMTRLRKRSPDPLPKGDLNIPNKVENVQDINKDINNGEESIFYCQQIETEIMSNCGPRKYHFNTEQQNVSAFIKNNGVSGGKATNQVKCVKKRTVDDSKANANLVVAVVNMLTKSVARHTVLFFAFSFLSCLLLYKAAVETHRPPRRPAPNMADLAIFDVPAGRLAPRRLILHFRTLTGTNDEVEKEMMTRGEIVAKVKKELEKAQGRMKKYYDQSRREVSFEPGDFVYLKLQPYRQKSLKKKFNVKLSQRYYGPFKVFERIGEVVYRVDNGIGRKREFGRFLCIGRVFPMMRLLGKIMKKWYQDFQNFPFRARAVLKRGGMMRTHLEGVQGVGEEEEK</sequence>
<reference evidence="4 5" key="1">
    <citation type="submission" date="2021-02" db="EMBL/GenBank/DDBJ databases">
        <title>Plant Genome Project.</title>
        <authorList>
            <person name="Zhang R.-G."/>
        </authorList>
    </citation>
    <scope>NUCLEOTIDE SEQUENCE [LARGE SCALE GENOMIC DNA]</scope>
    <source>
        <tissue evidence="4">Leaves</tissue>
    </source>
</reference>
<comment type="caution">
    <text evidence="4">The sequence shown here is derived from an EMBL/GenBank/DDBJ whole genome shotgun (WGS) entry which is preliminary data.</text>
</comment>
<proteinExistence type="predicted"/>
<dbReference type="EMBL" id="JAFEMO010000095">
    <property type="protein sequence ID" value="KAH7526809.1"/>
    <property type="molecule type" value="Genomic_DNA"/>
</dbReference>
<organism evidence="4 5">
    <name type="scientific">Xanthoceras sorbifolium</name>
    <dbReference type="NCBI Taxonomy" id="99658"/>
    <lineage>
        <taxon>Eukaryota</taxon>
        <taxon>Viridiplantae</taxon>
        <taxon>Streptophyta</taxon>
        <taxon>Embryophyta</taxon>
        <taxon>Tracheophyta</taxon>
        <taxon>Spermatophyta</taxon>
        <taxon>Magnoliopsida</taxon>
        <taxon>eudicotyledons</taxon>
        <taxon>Gunneridae</taxon>
        <taxon>Pentapetalae</taxon>
        <taxon>rosids</taxon>
        <taxon>malvids</taxon>
        <taxon>Sapindales</taxon>
        <taxon>Sapindaceae</taxon>
        <taxon>Xanthoceroideae</taxon>
        <taxon>Xanthoceras</taxon>
    </lineage>
</organism>
<dbReference type="InterPro" id="IPR001584">
    <property type="entry name" value="Integrase_cat-core"/>
</dbReference>
<dbReference type="Pfam" id="PF02602">
    <property type="entry name" value="HEM4"/>
    <property type="match status" value="1"/>
</dbReference>
<keyword evidence="1" id="KW-0175">Coiled coil</keyword>
<evidence type="ECO:0000313" key="4">
    <source>
        <dbReference type="EMBL" id="KAH7526809.1"/>
    </source>
</evidence>
<evidence type="ECO:0000259" key="3">
    <source>
        <dbReference type="PROSITE" id="PS50994"/>
    </source>
</evidence>
<dbReference type="CDD" id="cd01647">
    <property type="entry name" value="RT_LTR"/>
    <property type="match status" value="1"/>
</dbReference>
<dbReference type="InterPro" id="IPR043502">
    <property type="entry name" value="DNA/RNA_pol_sf"/>
</dbReference>
<dbReference type="InterPro" id="IPR036108">
    <property type="entry name" value="4pyrrol_syn_uPrphyn_synt_sf"/>
</dbReference>
<dbReference type="InterPro" id="IPR012337">
    <property type="entry name" value="RNaseH-like_sf"/>
</dbReference>
<dbReference type="Gene3D" id="3.10.10.10">
    <property type="entry name" value="HIV Type 1 Reverse Transcriptase, subunit A, domain 1"/>
    <property type="match status" value="1"/>
</dbReference>
<dbReference type="SUPFAM" id="SSF53098">
    <property type="entry name" value="Ribonuclease H-like"/>
    <property type="match status" value="1"/>
</dbReference>
<dbReference type="InterPro" id="IPR036397">
    <property type="entry name" value="RNaseH_sf"/>
</dbReference>
<feature type="domain" description="Integrase catalytic" evidence="3">
    <location>
        <begin position="1124"/>
        <end position="1297"/>
    </location>
</feature>
<dbReference type="SUPFAM" id="SSF69618">
    <property type="entry name" value="HemD-like"/>
    <property type="match status" value="1"/>
</dbReference>
<keyword evidence="5" id="KW-1185">Reference proteome</keyword>
<dbReference type="Pfam" id="PF24626">
    <property type="entry name" value="SH3_Tf2-1"/>
    <property type="match status" value="1"/>
</dbReference>
<dbReference type="PANTHER" id="PTHR37984:SF5">
    <property type="entry name" value="PROTEIN NYNRIN-LIKE"/>
    <property type="match status" value="1"/>
</dbReference>
<dbReference type="SUPFAM" id="SSF56672">
    <property type="entry name" value="DNA/RNA polymerases"/>
    <property type="match status" value="1"/>
</dbReference>
<dbReference type="PROSITE" id="PS50994">
    <property type="entry name" value="INTEGRASE"/>
    <property type="match status" value="1"/>
</dbReference>
<feature type="coiled-coil region" evidence="1">
    <location>
        <begin position="790"/>
        <end position="817"/>
    </location>
</feature>
<dbReference type="Gene3D" id="3.30.420.10">
    <property type="entry name" value="Ribonuclease H-like superfamily/Ribonuclease H"/>
    <property type="match status" value="1"/>
</dbReference>
<evidence type="ECO:0000313" key="5">
    <source>
        <dbReference type="Proteomes" id="UP000827721"/>
    </source>
</evidence>
<name>A0ABQ8GZV8_9ROSI</name>
<dbReference type="InterPro" id="IPR003754">
    <property type="entry name" value="4pyrrol_synth_uPrphyn_synth"/>
</dbReference>
<dbReference type="InterPro" id="IPR050951">
    <property type="entry name" value="Retrovirus_Pol_polyprotein"/>
</dbReference>
<feature type="region of interest" description="Disordered" evidence="2">
    <location>
        <begin position="566"/>
        <end position="603"/>
    </location>
</feature>
<gene>
    <name evidence="4" type="ORF">JRO89_XSUnG0053200</name>
</gene>
<dbReference type="CDD" id="cd06578">
    <property type="entry name" value="HemD"/>
    <property type="match status" value="1"/>
</dbReference>
<dbReference type="Pfam" id="PF00078">
    <property type="entry name" value="RVT_1"/>
    <property type="match status" value="1"/>
</dbReference>